<organism evidence="4 5">
    <name type="scientific">candidate division LCP-89 bacterium B3_LCP</name>
    <dbReference type="NCBI Taxonomy" id="2012998"/>
    <lineage>
        <taxon>Bacteria</taxon>
        <taxon>Pseudomonadati</taxon>
        <taxon>Bacteria division LCP-89</taxon>
    </lineage>
</organism>
<keyword evidence="2" id="KW-0732">Signal</keyword>
<name>A0A532V2W4_UNCL8</name>
<protein>
    <recommendedName>
        <fullName evidence="3">Potassium channel domain-containing protein</fullName>
    </recommendedName>
</protein>
<sequence length="500" mass="57557">MNKRIILFALVLLCLLPAGAELQARVIDLRDSTTTDTISADKIIEAIKVLQDTSDVLRCDSLIISGKINISGSGIDTVKCIIRFSDSEFSDDFTLQNTGGQVNFSSCVYFERTIFHGNVNFSKGIFHDNAYFDDATFSHGTYFSKATFNCNAYFRGVIFKEGVRFEEAIFSGDVYYNSAVFHDNSVFISTIFSGETRFYIAEFFGDAYFRETTFSGNVDFENTDFYGNVSFEKGFFSGYTNFSGVVFFHEIYSTSTIDLTGAKFLESLNLKTTSFLQNCRILLEDIEVRNIELSWLQLEEHLHFYDRNLGVIPAKRFDDINRLRKVFIHLENNFANLGQFEDQDACYYERMTIERRHANIGDWLLKTLLHYSCGYGVKPGRVIFTSFFVIILFALFYYLHGAIQERKFDDPALKSKKEGVNKDERNRWARFRDALYFSVNTFTTVGYGDWYPTAEKLKIGPGRFKITLPIRFRTLAMCEGLIGWMLLALFLITLGRVWIR</sequence>
<evidence type="ECO:0000259" key="3">
    <source>
        <dbReference type="Pfam" id="PF07885"/>
    </source>
</evidence>
<proteinExistence type="predicted"/>
<dbReference type="Gene3D" id="1.10.287.70">
    <property type="match status" value="1"/>
</dbReference>
<dbReference type="Pfam" id="PF07885">
    <property type="entry name" value="Ion_trans_2"/>
    <property type="match status" value="1"/>
</dbReference>
<dbReference type="Proteomes" id="UP000319619">
    <property type="component" value="Unassembled WGS sequence"/>
</dbReference>
<evidence type="ECO:0000313" key="4">
    <source>
        <dbReference type="EMBL" id="TKJ41472.1"/>
    </source>
</evidence>
<keyword evidence="1" id="KW-0472">Membrane</keyword>
<keyword evidence="1" id="KW-1133">Transmembrane helix</keyword>
<evidence type="ECO:0000256" key="1">
    <source>
        <dbReference type="SAM" id="Phobius"/>
    </source>
</evidence>
<dbReference type="SUPFAM" id="SSF81324">
    <property type="entry name" value="Voltage-gated potassium channels"/>
    <property type="match status" value="1"/>
</dbReference>
<feature type="chain" id="PRO_5022090110" description="Potassium channel domain-containing protein" evidence="2">
    <location>
        <begin position="21"/>
        <end position="500"/>
    </location>
</feature>
<dbReference type="InterPro" id="IPR001646">
    <property type="entry name" value="5peptide_repeat"/>
</dbReference>
<comment type="caution">
    <text evidence="4">The sequence shown here is derived from an EMBL/GenBank/DDBJ whole genome shotgun (WGS) entry which is preliminary data.</text>
</comment>
<accession>A0A532V2W4</accession>
<dbReference type="AlphaFoldDB" id="A0A532V2W4"/>
<gene>
    <name evidence="4" type="ORF">CEE37_02615</name>
</gene>
<dbReference type="Gene3D" id="2.160.20.80">
    <property type="entry name" value="E3 ubiquitin-protein ligase SopA"/>
    <property type="match status" value="1"/>
</dbReference>
<dbReference type="InterPro" id="IPR013099">
    <property type="entry name" value="K_chnl_dom"/>
</dbReference>
<keyword evidence="1" id="KW-0812">Transmembrane</keyword>
<feature type="signal peptide" evidence="2">
    <location>
        <begin position="1"/>
        <end position="20"/>
    </location>
</feature>
<dbReference type="EMBL" id="NJBN01000002">
    <property type="protein sequence ID" value="TKJ41472.1"/>
    <property type="molecule type" value="Genomic_DNA"/>
</dbReference>
<dbReference type="Pfam" id="PF13576">
    <property type="entry name" value="Pentapeptide_3"/>
    <property type="match status" value="2"/>
</dbReference>
<feature type="transmembrane region" description="Helical" evidence="1">
    <location>
        <begin position="481"/>
        <end position="499"/>
    </location>
</feature>
<feature type="domain" description="Potassium channel" evidence="3">
    <location>
        <begin position="389"/>
        <end position="497"/>
    </location>
</feature>
<evidence type="ECO:0000313" key="5">
    <source>
        <dbReference type="Proteomes" id="UP000319619"/>
    </source>
</evidence>
<feature type="transmembrane region" description="Helical" evidence="1">
    <location>
        <begin position="382"/>
        <end position="399"/>
    </location>
</feature>
<reference evidence="4 5" key="1">
    <citation type="submission" date="2017-06" db="EMBL/GenBank/DDBJ databases">
        <title>Novel microbial phyla capable of carbon fixation and sulfur reduction in deep-sea sediments.</title>
        <authorList>
            <person name="Huang J."/>
            <person name="Baker B."/>
            <person name="Wang Y."/>
        </authorList>
    </citation>
    <scope>NUCLEOTIDE SEQUENCE [LARGE SCALE GENOMIC DNA]</scope>
    <source>
        <strain evidence="4">B3_LCP</strain>
    </source>
</reference>
<evidence type="ECO:0000256" key="2">
    <source>
        <dbReference type="SAM" id="SignalP"/>
    </source>
</evidence>